<comment type="subcellular location">
    <subcellularLocation>
        <location evidence="1 15">Cell membrane</location>
        <topology evidence="1 15">Multi-pass membrane protein</topology>
    </subcellularLocation>
</comment>
<reference evidence="18" key="1">
    <citation type="submission" date="2025-08" db="UniProtKB">
        <authorList>
            <consortium name="RefSeq"/>
        </authorList>
    </citation>
    <scope>IDENTIFICATION</scope>
    <source>
        <strain evidence="18">J_2021</strain>
        <tissue evidence="18">Erythrocytes</tissue>
    </source>
</reference>
<feature type="transmembrane region" description="Helical" evidence="15">
    <location>
        <begin position="177"/>
        <end position="199"/>
    </location>
</feature>
<comment type="similarity">
    <text evidence="2 14">Belongs to the G-protein coupled receptor 1 family.</text>
</comment>
<dbReference type="InterPro" id="IPR000276">
    <property type="entry name" value="GPCR_Rhodpsn"/>
</dbReference>
<gene>
    <name evidence="18" type="primary">LOC121397981</name>
</gene>
<dbReference type="GeneID" id="121397981"/>
<evidence type="ECO:0000256" key="11">
    <source>
        <dbReference type="ARBA" id="ARBA00023170"/>
    </source>
</evidence>
<evidence type="ECO:0000256" key="1">
    <source>
        <dbReference type="ARBA" id="ARBA00004651"/>
    </source>
</evidence>
<evidence type="ECO:0000256" key="10">
    <source>
        <dbReference type="ARBA" id="ARBA00023157"/>
    </source>
</evidence>
<feature type="domain" description="G-protein coupled receptors family 1 profile" evidence="16">
    <location>
        <begin position="120"/>
        <end position="369"/>
    </location>
</feature>
<dbReference type="InterPro" id="IPR000725">
    <property type="entry name" value="Olfact_rcpt"/>
</dbReference>
<dbReference type="PANTHER" id="PTHR24242:SF393">
    <property type="entry name" value="OLFACTORY RECEPTOR"/>
    <property type="match status" value="1"/>
</dbReference>
<evidence type="ECO:0000256" key="2">
    <source>
        <dbReference type="ARBA" id="ARBA00010663"/>
    </source>
</evidence>
<dbReference type="PROSITE" id="PS00237">
    <property type="entry name" value="G_PROTEIN_RECEP_F1_1"/>
    <property type="match status" value="1"/>
</dbReference>
<dbReference type="GO" id="GO:0004930">
    <property type="term" value="F:G protein-coupled receptor activity"/>
    <property type="evidence" value="ECO:0007669"/>
    <property type="project" value="UniProtKB-KW"/>
</dbReference>
<dbReference type="InterPro" id="IPR017452">
    <property type="entry name" value="GPCR_Rhodpsn_7TM"/>
</dbReference>
<dbReference type="OrthoDB" id="9444602at2759"/>
<dbReference type="Gene3D" id="1.20.1070.10">
    <property type="entry name" value="Rhodopsin 7-helix transmembrane proteins"/>
    <property type="match status" value="1"/>
</dbReference>
<keyword evidence="4 15" id="KW-0716">Sensory transduction</keyword>
<evidence type="ECO:0000256" key="7">
    <source>
        <dbReference type="ARBA" id="ARBA00022989"/>
    </source>
</evidence>
<evidence type="ECO:0000256" key="12">
    <source>
        <dbReference type="ARBA" id="ARBA00023180"/>
    </source>
</evidence>
<keyword evidence="5 14" id="KW-0812">Transmembrane</keyword>
<feature type="transmembrane region" description="Helical" evidence="15">
    <location>
        <begin position="316"/>
        <end position="340"/>
    </location>
</feature>
<dbReference type="AlphaFoldDB" id="A0A8J1LSH7"/>
<keyword evidence="9 15" id="KW-0472">Membrane</keyword>
<dbReference type="PANTHER" id="PTHR24242">
    <property type="entry name" value="G-PROTEIN COUPLED RECEPTOR"/>
    <property type="match status" value="1"/>
</dbReference>
<evidence type="ECO:0000256" key="5">
    <source>
        <dbReference type="ARBA" id="ARBA00022692"/>
    </source>
</evidence>
<evidence type="ECO:0000313" key="18">
    <source>
        <dbReference type="RefSeq" id="XP_041432239.1"/>
    </source>
</evidence>
<dbReference type="FunFam" id="1.20.1070.10:FF:000010">
    <property type="entry name" value="Olfactory receptor"/>
    <property type="match status" value="1"/>
</dbReference>
<evidence type="ECO:0000256" key="9">
    <source>
        <dbReference type="ARBA" id="ARBA00023136"/>
    </source>
</evidence>
<keyword evidence="10" id="KW-1015">Disulfide bond</keyword>
<dbReference type="Pfam" id="PF13853">
    <property type="entry name" value="7tm_4"/>
    <property type="match status" value="1"/>
</dbReference>
<evidence type="ECO:0000256" key="8">
    <source>
        <dbReference type="ARBA" id="ARBA00023040"/>
    </source>
</evidence>
<evidence type="ECO:0000256" key="6">
    <source>
        <dbReference type="ARBA" id="ARBA00022725"/>
    </source>
</evidence>
<keyword evidence="12" id="KW-0325">Glycoprotein</keyword>
<evidence type="ECO:0000256" key="14">
    <source>
        <dbReference type="RuleBase" id="RU000688"/>
    </source>
</evidence>
<accession>A0A8J1LSH7</accession>
<dbReference type="PRINTS" id="PR00237">
    <property type="entry name" value="GPCRRHODOPSN"/>
</dbReference>
<keyword evidence="3 15" id="KW-1003">Cell membrane</keyword>
<evidence type="ECO:0000259" key="16">
    <source>
        <dbReference type="PROSITE" id="PS50262"/>
    </source>
</evidence>
<dbReference type="RefSeq" id="XP_041432239.1">
    <property type="nucleotide sequence ID" value="XM_041576305.1"/>
</dbReference>
<dbReference type="PROSITE" id="PS50262">
    <property type="entry name" value="G_PROTEIN_RECEP_F1_2"/>
    <property type="match status" value="1"/>
</dbReference>
<feature type="transmembrane region" description="Helical" evidence="15">
    <location>
        <begin position="141"/>
        <end position="165"/>
    </location>
</feature>
<dbReference type="GO" id="GO:0004984">
    <property type="term" value="F:olfactory receptor activity"/>
    <property type="evidence" value="ECO:0007669"/>
    <property type="project" value="InterPro"/>
</dbReference>
<keyword evidence="11 14" id="KW-0675">Receptor</keyword>
<keyword evidence="6 15" id="KW-0552">Olfaction</keyword>
<dbReference type="InterPro" id="IPR050939">
    <property type="entry name" value="Olfactory_GPCR1"/>
</dbReference>
<feature type="transmembrane region" description="Helical" evidence="15">
    <location>
        <begin position="220"/>
        <end position="241"/>
    </location>
</feature>
<dbReference type="PRINTS" id="PR00245">
    <property type="entry name" value="OLFACTORYR"/>
</dbReference>
<protein>
    <recommendedName>
        <fullName evidence="15">Olfactory receptor</fullName>
    </recommendedName>
</protein>
<dbReference type="KEGG" id="xla:121397981"/>
<proteinExistence type="inferred from homology"/>
<evidence type="ECO:0000256" key="4">
    <source>
        <dbReference type="ARBA" id="ARBA00022606"/>
    </source>
</evidence>
<keyword evidence="17" id="KW-1185">Reference proteome</keyword>
<evidence type="ECO:0000313" key="17">
    <source>
        <dbReference type="Proteomes" id="UP000186698"/>
    </source>
</evidence>
<evidence type="ECO:0000256" key="3">
    <source>
        <dbReference type="ARBA" id="ARBA00022475"/>
    </source>
</evidence>
<keyword evidence="8 14" id="KW-0297">G-protein coupled receptor</keyword>
<feature type="transmembrane region" description="Helical" evidence="15">
    <location>
        <begin position="104"/>
        <end position="129"/>
    </location>
</feature>
<dbReference type="FunFam" id="1.10.1220.70:FF:000001">
    <property type="entry name" value="Olfactory receptor"/>
    <property type="match status" value="1"/>
</dbReference>
<dbReference type="Proteomes" id="UP000186698">
    <property type="component" value="Chromosome 9_10L"/>
</dbReference>
<feature type="transmembrane region" description="Helical" evidence="15">
    <location>
        <begin position="352"/>
        <end position="371"/>
    </location>
</feature>
<evidence type="ECO:0000256" key="13">
    <source>
        <dbReference type="ARBA" id="ARBA00023224"/>
    </source>
</evidence>
<dbReference type="GO" id="GO:0005886">
    <property type="term" value="C:plasma membrane"/>
    <property type="evidence" value="ECO:0007669"/>
    <property type="project" value="UniProtKB-SubCell"/>
</dbReference>
<feature type="transmembrane region" description="Helical" evidence="15">
    <location>
        <begin position="286"/>
        <end position="304"/>
    </location>
</feature>
<evidence type="ECO:0000256" key="15">
    <source>
        <dbReference type="RuleBase" id="RU363047"/>
    </source>
</evidence>
<keyword evidence="13 14" id="KW-0807">Transducer</keyword>
<sequence length="392" mass="44304">MQEISIPTTYKKYPYSSPTRNFHTHHLQEISISTTYKRYPLQKETYLSGTTGDGTLRSFILWFYLGKQYNMADFISLIEARAQNQTPIGEVVILGFQTLHGYRVGLFVTFFAIYMLTLSGNLIVMLLMLLSRLLYSPMYFFLSNLSLSEILLTTNITPLMLHVLLNNGVVMSISGCLVQLQLFGTFVATESLLLTVMSYDRYLAICRPLHYASIMDYWSCVYLSISCWALATLISSISVGFTSTLYLCGSNIIDHFFCDFTPLLKLSCSDTSMVELEVSLLSTTPTIFPFLFIIITYCCIIKSIMRMPSLKGKEKAFSTCSSHLGVVSTYYMTIIVVYVVPTKGHSKTADKVVSLLYTMLTPLLNPIIYSLRNQEIKAALGGLFKRKDTMKI</sequence>
<dbReference type="SUPFAM" id="SSF81321">
    <property type="entry name" value="Family A G protein-coupled receptor-like"/>
    <property type="match status" value="1"/>
</dbReference>
<organism evidence="17 18">
    <name type="scientific">Xenopus laevis</name>
    <name type="common">African clawed frog</name>
    <dbReference type="NCBI Taxonomy" id="8355"/>
    <lineage>
        <taxon>Eukaryota</taxon>
        <taxon>Metazoa</taxon>
        <taxon>Chordata</taxon>
        <taxon>Craniata</taxon>
        <taxon>Vertebrata</taxon>
        <taxon>Euteleostomi</taxon>
        <taxon>Amphibia</taxon>
        <taxon>Batrachia</taxon>
        <taxon>Anura</taxon>
        <taxon>Pipoidea</taxon>
        <taxon>Pipidae</taxon>
        <taxon>Xenopodinae</taxon>
        <taxon>Xenopus</taxon>
        <taxon>Xenopus</taxon>
    </lineage>
</organism>
<keyword evidence="7 15" id="KW-1133">Transmembrane helix</keyword>
<name>A0A8J1LSH7_XENLA</name>